<dbReference type="AlphaFoldDB" id="A0A1M4T3F8"/>
<dbReference type="STRING" id="1297750.SAMN05444405_101272"/>
<accession>A0A1M4T3F8</accession>
<evidence type="ECO:0000313" key="4">
    <source>
        <dbReference type="Proteomes" id="UP000184509"/>
    </source>
</evidence>
<gene>
    <name evidence="3" type="ORF">SAMN05444405_101272</name>
</gene>
<evidence type="ECO:0000313" key="3">
    <source>
        <dbReference type="EMBL" id="SHE39006.1"/>
    </source>
</evidence>
<dbReference type="GO" id="GO:0008915">
    <property type="term" value="F:lipid-A-disaccharide synthase activity"/>
    <property type="evidence" value="ECO:0007669"/>
    <property type="project" value="InterPro"/>
</dbReference>
<evidence type="ECO:0000259" key="2">
    <source>
        <dbReference type="SMART" id="SM01259"/>
    </source>
</evidence>
<dbReference type="EMBL" id="FQTV01000001">
    <property type="protein sequence ID" value="SHE39006.1"/>
    <property type="molecule type" value="Genomic_DNA"/>
</dbReference>
<feature type="domain" description="Lipid A biosynthesis N-terminal" evidence="2">
    <location>
        <begin position="125"/>
        <end position="196"/>
    </location>
</feature>
<dbReference type="SMART" id="SM01259">
    <property type="entry name" value="LAB_N"/>
    <property type="match status" value="2"/>
</dbReference>
<feature type="transmembrane region" description="Helical" evidence="1">
    <location>
        <begin position="121"/>
        <end position="139"/>
    </location>
</feature>
<keyword evidence="1" id="KW-0812">Transmembrane</keyword>
<dbReference type="GO" id="GO:0009245">
    <property type="term" value="P:lipid A biosynthetic process"/>
    <property type="evidence" value="ECO:0007669"/>
    <property type="project" value="InterPro"/>
</dbReference>
<feature type="transmembrane region" description="Helical" evidence="1">
    <location>
        <begin position="178"/>
        <end position="195"/>
    </location>
</feature>
<feature type="transmembrane region" description="Helical" evidence="1">
    <location>
        <begin position="84"/>
        <end position="101"/>
    </location>
</feature>
<keyword evidence="1" id="KW-0472">Membrane</keyword>
<dbReference type="Pfam" id="PF07578">
    <property type="entry name" value="LAB_N"/>
    <property type="match status" value="2"/>
</dbReference>
<proteinExistence type="predicted"/>
<reference evidence="3 4" key="1">
    <citation type="submission" date="2016-11" db="EMBL/GenBank/DDBJ databases">
        <authorList>
            <person name="Jaros S."/>
            <person name="Januszkiewicz K."/>
            <person name="Wedrychowicz H."/>
        </authorList>
    </citation>
    <scope>NUCLEOTIDE SEQUENCE [LARGE SCALE GENOMIC DNA]</scope>
    <source>
        <strain evidence="3 4">DSM 26991</strain>
    </source>
</reference>
<feature type="transmembrane region" description="Helical" evidence="1">
    <location>
        <begin position="151"/>
        <end position="172"/>
    </location>
</feature>
<protein>
    <submittedName>
        <fullName evidence="3">Uncharacterized N-terminal domain of lipid-A-disaccharide synthase</fullName>
    </submittedName>
</protein>
<name>A0A1M4T3F8_9BACE</name>
<feature type="transmembrane region" description="Helical" evidence="1">
    <location>
        <begin position="56"/>
        <end position="72"/>
    </location>
</feature>
<evidence type="ECO:0000256" key="1">
    <source>
        <dbReference type="SAM" id="Phobius"/>
    </source>
</evidence>
<dbReference type="InterPro" id="IPR011499">
    <property type="entry name" value="Lipid_A_biosynth_N"/>
</dbReference>
<feature type="domain" description="Lipid A biosynthesis N-terminal" evidence="2">
    <location>
        <begin position="4"/>
        <end position="75"/>
    </location>
</feature>
<organism evidence="3 4">
    <name type="scientific">Bacteroides luti</name>
    <dbReference type="NCBI Taxonomy" id="1297750"/>
    <lineage>
        <taxon>Bacteria</taxon>
        <taxon>Pseudomonadati</taxon>
        <taxon>Bacteroidota</taxon>
        <taxon>Bacteroidia</taxon>
        <taxon>Bacteroidales</taxon>
        <taxon>Bacteroidaceae</taxon>
        <taxon>Bacteroides</taxon>
    </lineage>
</organism>
<keyword evidence="4" id="KW-1185">Reference proteome</keyword>
<dbReference type="Gene3D" id="1.20.1280.290">
    <property type="match status" value="1"/>
</dbReference>
<feature type="transmembrane region" description="Helical" evidence="1">
    <location>
        <begin position="29"/>
        <end position="50"/>
    </location>
</feature>
<dbReference type="Proteomes" id="UP000184509">
    <property type="component" value="Unassembled WGS sequence"/>
</dbReference>
<dbReference type="GO" id="GO:0016020">
    <property type="term" value="C:membrane"/>
    <property type="evidence" value="ECO:0007669"/>
    <property type="project" value="GOC"/>
</dbReference>
<feature type="transmembrane region" description="Helical" evidence="1">
    <location>
        <begin position="6"/>
        <end position="22"/>
    </location>
</feature>
<sequence length="209" mass="24371">MYAIGFLAQAFFSARILFQWILSERAKKVLSPSIFWILSILGSYLLVIYGWMRNDFSILLGQFISYYIYIWNLHEKGDWKRVHAVLRTIMLLTPVVAVIFVCNNADEFIASFLKNDKVPLWLLIFGSMGQVIFTLRFVYQMVYSARRNESILPIGFWVISLIGSFVIIAYGMFRLDPVLILGQAVGFVAYFRNIIIARKDYKYRLNESE</sequence>
<keyword evidence="1" id="KW-1133">Transmembrane helix</keyword>